<keyword evidence="2" id="KW-1185">Reference proteome</keyword>
<name>A0A6S7GPL1_PARCT</name>
<evidence type="ECO:0000313" key="2">
    <source>
        <dbReference type="Proteomes" id="UP001152795"/>
    </source>
</evidence>
<protein>
    <submittedName>
        <fullName evidence="1">Uncharacterized protein</fullName>
    </submittedName>
</protein>
<accession>A0A6S7GPL1</accession>
<sequence>MAVCEYLLIHSIVMYCFSGDTLRWKIWPWSKCVDGKQIRAVRCYHFFAEKEYHVIVDACIKYVAPMPAKERDC</sequence>
<dbReference type="EMBL" id="CACRXK020001037">
    <property type="protein sequence ID" value="CAB3986580.1"/>
    <property type="molecule type" value="Genomic_DNA"/>
</dbReference>
<reference evidence="1" key="1">
    <citation type="submission" date="2020-04" db="EMBL/GenBank/DDBJ databases">
        <authorList>
            <person name="Alioto T."/>
            <person name="Alioto T."/>
            <person name="Gomez Garrido J."/>
        </authorList>
    </citation>
    <scope>NUCLEOTIDE SEQUENCE</scope>
    <source>
        <strain evidence="1">A484AB</strain>
    </source>
</reference>
<dbReference type="AlphaFoldDB" id="A0A6S7GPL1"/>
<evidence type="ECO:0000313" key="1">
    <source>
        <dbReference type="EMBL" id="CAB3986580.1"/>
    </source>
</evidence>
<organism evidence="1 2">
    <name type="scientific">Paramuricea clavata</name>
    <name type="common">Red gorgonian</name>
    <name type="synonym">Violescent sea-whip</name>
    <dbReference type="NCBI Taxonomy" id="317549"/>
    <lineage>
        <taxon>Eukaryota</taxon>
        <taxon>Metazoa</taxon>
        <taxon>Cnidaria</taxon>
        <taxon>Anthozoa</taxon>
        <taxon>Octocorallia</taxon>
        <taxon>Malacalcyonacea</taxon>
        <taxon>Plexauridae</taxon>
        <taxon>Paramuricea</taxon>
    </lineage>
</organism>
<comment type="caution">
    <text evidence="1">The sequence shown here is derived from an EMBL/GenBank/DDBJ whole genome shotgun (WGS) entry which is preliminary data.</text>
</comment>
<gene>
    <name evidence="1" type="ORF">PACLA_8A011077</name>
</gene>
<proteinExistence type="predicted"/>
<dbReference type="Proteomes" id="UP001152795">
    <property type="component" value="Unassembled WGS sequence"/>
</dbReference>